<feature type="transmembrane region" description="Helical" evidence="1">
    <location>
        <begin position="44"/>
        <end position="63"/>
    </location>
</feature>
<evidence type="ECO:0000313" key="3">
    <source>
        <dbReference type="EMBL" id="GAA3749056.1"/>
    </source>
</evidence>
<feature type="domain" description="Endonuclease/exonuclease/phosphatase" evidence="2">
    <location>
        <begin position="109"/>
        <end position="326"/>
    </location>
</feature>
<evidence type="ECO:0000259" key="2">
    <source>
        <dbReference type="Pfam" id="PF03372"/>
    </source>
</evidence>
<keyword evidence="1" id="KW-0472">Membrane</keyword>
<protein>
    <recommendedName>
        <fullName evidence="2">Endonuclease/exonuclease/phosphatase domain-containing protein</fullName>
    </recommendedName>
</protein>
<gene>
    <name evidence="3" type="ORF">GCM10022239_25510</name>
</gene>
<organism evidence="3 4">
    <name type="scientific">Leifsonella bigeumensis</name>
    <dbReference type="NCBI Taxonomy" id="433643"/>
    <lineage>
        <taxon>Bacteria</taxon>
        <taxon>Bacillati</taxon>
        <taxon>Actinomycetota</taxon>
        <taxon>Actinomycetes</taxon>
        <taxon>Micrococcales</taxon>
        <taxon>Microbacteriaceae</taxon>
        <taxon>Leifsonella</taxon>
    </lineage>
</organism>
<dbReference type="InterPro" id="IPR005135">
    <property type="entry name" value="Endo/exonuclease/phosphatase"/>
</dbReference>
<comment type="caution">
    <text evidence="3">The sequence shown here is derived from an EMBL/GenBank/DDBJ whole genome shotgun (WGS) entry which is preliminary data.</text>
</comment>
<dbReference type="EMBL" id="BAABAE010000004">
    <property type="protein sequence ID" value="GAA3749056.1"/>
    <property type="molecule type" value="Genomic_DNA"/>
</dbReference>
<reference evidence="4" key="1">
    <citation type="journal article" date="2019" name="Int. J. Syst. Evol. Microbiol.">
        <title>The Global Catalogue of Microorganisms (GCM) 10K type strain sequencing project: providing services to taxonomists for standard genome sequencing and annotation.</title>
        <authorList>
            <consortium name="The Broad Institute Genomics Platform"/>
            <consortium name="The Broad Institute Genome Sequencing Center for Infectious Disease"/>
            <person name="Wu L."/>
            <person name="Ma J."/>
        </authorList>
    </citation>
    <scope>NUCLEOTIDE SEQUENCE [LARGE SCALE GENOMIC DNA]</scope>
    <source>
        <strain evidence="4">JCM 16949</strain>
    </source>
</reference>
<dbReference type="SUPFAM" id="SSF56219">
    <property type="entry name" value="DNase I-like"/>
    <property type="match status" value="1"/>
</dbReference>
<proteinExistence type="predicted"/>
<evidence type="ECO:0000313" key="4">
    <source>
        <dbReference type="Proteomes" id="UP001501004"/>
    </source>
</evidence>
<accession>A0ABP7FUZ0</accession>
<dbReference type="Gene3D" id="3.60.10.10">
    <property type="entry name" value="Endonuclease/exonuclease/phosphatase"/>
    <property type="match status" value="1"/>
</dbReference>
<keyword evidence="4" id="KW-1185">Reference proteome</keyword>
<keyword evidence="1" id="KW-0812">Transmembrane</keyword>
<sequence>MFRRVLAAAAILIAAAAALIAAWPQLFGFQRLPIAAQVVSLRGIAIAVGLILLVVLLFVALAIPAFRRFCAALGLVVTVFVVVSVLVLATRGFGDNSFQSKGEADVTVLSWNTLGDEPGAAAIAQASLDVEADVVVLPETTSETAIEVAGLMKAGGHPMWVHTFAYDHISKARSTSLLLGVDLGDYSVDTDHRTTNVLPSLVATPDDGTGPTIVAVHAVAPIPSELNHWKLDLAWLKTACSGDNVIMAGDFNSTIDHFADLGTHEGATIGNCIDAATTTGNAAVGTWPTMLPPLLGAPIDHVMATPGWHVTGMRVIGSLDGAGSDHRPIVVQLSPRG</sequence>
<dbReference type="Proteomes" id="UP001501004">
    <property type="component" value="Unassembled WGS sequence"/>
</dbReference>
<feature type="transmembrane region" description="Helical" evidence="1">
    <location>
        <begin position="70"/>
        <end position="89"/>
    </location>
</feature>
<dbReference type="InterPro" id="IPR036691">
    <property type="entry name" value="Endo/exonu/phosph_ase_sf"/>
</dbReference>
<dbReference type="RefSeq" id="WP_344757401.1">
    <property type="nucleotide sequence ID" value="NZ_BAABAE010000004.1"/>
</dbReference>
<dbReference type="Pfam" id="PF03372">
    <property type="entry name" value="Exo_endo_phos"/>
    <property type="match status" value="1"/>
</dbReference>
<name>A0ABP7FUZ0_9MICO</name>
<keyword evidence="1" id="KW-1133">Transmembrane helix</keyword>
<evidence type="ECO:0000256" key="1">
    <source>
        <dbReference type="SAM" id="Phobius"/>
    </source>
</evidence>